<dbReference type="HOGENOM" id="CLU_054192_0_0_10"/>
<dbReference type="KEGG" id="nko:Niako_2234"/>
<dbReference type="RefSeq" id="WP_014218501.1">
    <property type="nucleotide sequence ID" value="NC_016609.1"/>
</dbReference>
<accession>G8TJ54</accession>
<dbReference type="InterPro" id="IPR047722">
    <property type="entry name" value="STM4015-like"/>
</dbReference>
<sequence length="304" mass="34203">MVSAHLQTFLNKPVQDFLPPTVIEPEKYVYRLSVHYDDEGVTISDLLEALVRDPQAANIKELIIGQFDSDVSESSFEVVDKLVSLKHDLKSLKALFIGEMTYEECEISWIRQTDITPVLKAYPELEHLQLRGGEGLSFSDLQHDNLTTLIIETGGLPPNVVQEVNAARLPKLQKLELWLGSNNYGFASKIEDFTPILSGKQFPQLTHLGLMDSELQDELALAAAQAPVVNQLKVLDLSKGVLTDKGGEALCDSTAIRNLQHLNLRHHFMSEDMMSRLKALNMSINLDDKREEDDDEYRFVEVAE</sequence>
<dbReference type="Gene3D" id="3.80.10.10">
    <property type="entry name" value="Ribonuclease Inhibitor"/>
    <property type="match status" value="1"/>
</dbReference>
<evidence type="ECO:0000313" key="1">
    <source>
        <dbReference type="EMBL" id="AEV98587.1"/>
    </source>
</evidence>
<name>G8TJ54_NIAKG</name>
<protein>
    <submittedName>
        <fullName evidence="1">Wgr domain-containing protein</fullName>
    </submittedName>
</protein>
<dbReference type="SUPFAM" id="SSF52047">
    <property type="entry name" value="RNI-like"/>
    <property type="match status" value="1"/>
</dbReference>
<dbReference type="Proteomes" id="UP000005438">
    <property type="component" value="Chromosome"/>
</dbReference>
<dbReference type="NCBIfam" id="NF038076">
    <property type="entry name" value="fam_STM4015"/>
    <property type="match status" value="1"/>
</dbReference>
<dbReference type="eggNOG" id="COG4886">
    <property type="taxonomic scope" value="Bacteria"/>
</dbReference>
<gene>
    <name evidence="1" type="ordered locus">Niako_2234</name>
</gene>
<dbReference type="EMBL" id="CP003178">
    <property type="protein sequence ID" value="AEV98587.1"/>
    <property type="molecule type" value="Genomic_DNA"/>
</dbReference>
<dbReference type="STRING" id="700598.Niako_2234"/>
<dbReference type="OrthoDB" id="6200718at2"/>
<organism evidence="1 2">
    <name type="scientific">Niastella koreensis (strain DSM 17620 / KACC 11465 / NBRC 106392 / GR20-10)</name>
    <dbReference type="NCBI Taxonomy" id="700598"/>
    <lineage>
        <taxon>Bacteria</taxon>
        <taxon>Pseudomonadati</taxon>
        <taxon>Bacteroidota</taxon>
        <taxon>Chitinophagia</taxon>
        <taxon>Chitinophagales</taxon>
        <taxon>Chitinophagaceae</taxon>
        <taxon>Niastella</taxon>
    </lineage>
</organism>
<dbReference type="AlphaFoldDB" id="G8TJ54"/>
<proteinExistence type="predicted"/>
<reference evidence="1 2" key="1">
    <citation type="submission" date="2011-12" db="EMBL/GenBank/DDBJ databases">
        <title>The complete genome of Niastella koreensis GR20-10.</title>
        <authorList>
            <consortium name="US DOE Joint Genome Institute (JGI-PGF)"/>
            <person name="Lucas S."/>
            <person name="Han J."/>
            <person name="Lapidus A."/>
            <person name="Bruce D."/>
            <person name="Goodwin L."/>
            <person name="Pitluck S."/>
            <person name="Peters L."/>
            <person name="Kyrpides N."/>
            <person name="Mavromatis K."/>
            <person name="Ivanova N."/>
            <person name="Mikhailova N."/>
            <person name="Davenport K."/>
            <person name="Saunders E."/>
            <person name="Detter J.C."/>
            <person name="Tapia R."/>
            <person name="Han C."/>
            <person name="Land M."/>
            <person name="Hauser L."/>
            <person name="Markowitz V."/>
            <person name="Cheng J.-F."/>
            <person name="Hugenholtz P."/>
            <person name="Woyke T."/>
            <person name="Wu D."/>
            <person name="Tindall B."/>
            <person name="Pomrenke H."/>
            <person name="Brambilla E."/>
            <person name="Klenk H.-P."/>
            <person name="Eisen J.A."/>
        </authorList>
    </citation>
    <scope>NUCLEOTIDE SEQUENCE [LARGE SCALE GENOMIC DNA]</scope>
    <source>
        <strain evidence="2">DSM 17620 / KACC 11465 / NBRC 106392 / GR20-10</strain>
    </source>
</reference>
<dbReference type="PATRIC" id="fig|700598.3.peg.2300"/>
<dbReference type="InterPro" id="IPR032675">
    <property type="entry name" value="LRR_dom_sf"/>
</dbReference>
<evidence type="ECO:0000313" key="2">
    <source>
        <dbReference type="Proteomes" id="UP000005438"/>
    </source>
</evidence>